<sequence>MDLEARSRDMQERTFCKWPRSCRTSPMAYVSYSSWFVLGIISTPILPPPLPHAYIAPTNTRLACRSPPSTPTPRPRAPARLRQACPTSHSPLPISPPSARQQGGEREAQDHSRSGTQPYSAVLGYVPAHLCAGRSAPPPAAVPPALLLPRPSGRSRSTLHLPRTYPPSTLRLPRTYPPVSSTLRLPRSPRRRARGSFADEGRSRRLEGRVWRISRRGEAGGLPGGQGRRRLRGAKGKAFEEGEGPFLDEERGGRPSRRARSLSRTRARGEAFEEGEGGGPRKVSRGASLEEGRGGRPSTAAGGTSIDKERASVLREEATRPPREVTTRPLRSLSPSASPRAGSGRHRPWSGRHRPSSYLRCFQFMARREGDGATTTSRTGVIAPSRAMG</sequence>
<reference evidence="2 3" key="1">
    <citation type="journal article" date="2019" name="New Phytol.">
        <title>Comparative genomics reveals unique wood-decay strategies and fruiting body development in the Schizophyllaceae.</title>
        <authorList>
            <person name="Almasi E."/>
            <person name="Sahu N."/>
            <person name="Krizsan K."/>
            <person name="Balint B."/>
            <person name="Kovacs G.M."/>
            <person name="Kiss B."/>
            <person name="Cseklye J."/>
            <person name="Drula E."/>
            <person name="Henrissat B."/>
            <person name="Nagy I."/>
            <person name="Chovatia M."/>
            <person name="Adam C."/>
            <person name="LaButti K."/>
            <person name="Lipzen A."/>
            <person name="Riley R."/>
            <person name="Grigoriev I.V."/>
            <person name="Nagy L.G."/>
        </authorList>
    </citation>
    <scope>NUCLEOTIDE SEQUENCE [LARGE SCALE GENOMIC DNA]</scope>
    <source>
        <strain evidence="2 3">NL-1724</strain>
    </source>
</reference>
<dbReference type="EMBL" id="VDMD01000008">
    <property type="protein sequence ID" value="TRM63834.1"/>
    <property type="molecule type" value="Genomic_DNA"/>
</dbReference>
<feature type="compositionally biased region" description="Low complexity" evidence="1">
    <location>
        <begin position="328"/>
        <end position="342"/>
    </location>
</feature>
<evidence type="ECO:0000256" key="1">
    <source>
        <dbReference type="SAM" id="MobiDB-lite"/>
    </source>
</evidence>
<dbReference type="AlphaFoldDB" id="A0A550CGD4"/>
<evidence type="ECO:0000313" key="2">
    <source>
        <dbReference type="EMBL" id="TRM63834.1"/>
    </source>
</evidence>
<feature type="compositionally biased region" description="Basic residues" evidence="1">
    <location>
        <begin position="343"/>
        <end position="355"/>
    </location>
</feature>
<feature type="region of interest" description="Disordered" evidence="1">
    <location>
        <begin position="216"/>
        <end position="356"/>
    </location>
</feature>
<organism evidence="2 3">
    <name type="scientific">Schizophyllum amplum</name>
    <dbReference type="NCBI Taxonomy" id="97359"/>
    <lineage>
        <taxon>Eukaryota</taxon>
        <taxon>Fungi</taxon>
        <taxon>Dikarya</taxon>
        <taxon>Basidiomycota</taxon>
        <taxon>Agaricomycotina</taxon>
        <taxon>Agaricomycetes</taxon>
        <taxon>Agaricomycetidae</taxon>
        <taxon>Agaricales</taxon>
        <taxon>Schizophyllaceae</taxon>
        <taxon>Schizophyllum</taxon>
    </lineage>
</organism>
<feature type="region of interest" description="Disordered" evidence="1">
    <location>
        <begin position="370"/>
        <end position="389"/>
    </location>
</feature>
<feature type="compositionally biased region" description="Basic and acidic residues" evidence="1">
    <location>
        <begin position="103"/>
        <end position="113"/>
    </location>
</feature>
<gene>
    <name evidence="2" type="ORF">BD626DRAFT_629617</name>
</gene>
<name>A0A550CGD4_9AGAR</name>
<feature type="compositionally biased region" description="Basic residues" evidence="1">
    <location>
        <begin position="254"/>
        <end position="266"/>
    </location>
</feature>
<feature type="compositionally biased region" description="Low complexity" evidence="1">
    <location>
        <begin position="177"/>
        <end position="186"/>
    </location>
</feature>
<proteinExistence type="predicted"/>
<feature type="region of interest" description="Disordered" evidence="1">
    <location>
        <begin position="61"/>
        <end position="118"/>
    </location>
</feature>
<comment type="caution">
    <text evidence="2">The sequence shown here is derived from an EMBL/GenBank/DDBJ whole genome shotgun (WGS) entry which is preliminary data.</text>
</comment>
<feature type="region of interest" description="Disordered" evidence="1">
    <location>
        <begin position="151"/>
        <end position="204"/>
    </location>
</feature>
<accession>A0A550CGD4</accession>
<keyword evidence="3" id="KW-1185">Reference proteome</keyword>
<evidence type="ECO:0000313" key="3">
    <source>
        <dbReference type="Proteomes" id="UP000320762"/>
    </source>
</evidence>
<feature type="compositionally biased region" description="Basic and acidic residues" evidence="1">
    <location>
        <begin position="306"/>
        <end position="326"/>
    </location>
</feature>
<protein>
    <submittedName>
        <fullName evidence="2">Uncharacterized protein</fullName>
    </submittedName>
</protein>
<dbReference type="Proteomes" id="UP000320762">
    <property type="component" value="Unassembled WGS sequence"/>
</dbReference>